<accession>A0A0B6ZKL7</accession>
<proteinExistence type="predicted"/>
<protein>
    <submittedName>
        <fullName evidence="2">Uncharacterized protein</fullName>
    </submittedName>
</protein>
<organism evidence="2">
    <name type="scientific">Arion vulgaris</name>
    <dbReference type="NCBI Taxonomy" id="1028688"/>
    <lineage>
        <taxon>Eukaryota</taxon>
        <taxon>Metazoa</taxon>
        <taxon>Spiralia</taxon>
        <taxon>Lophotrochozoa</taxon>
        <taxon>Mollusca</taxon>
        <taxon>Gastropoda</taxon>
        <taxon>Heterobranchia</taxon>
        <taxon>Euthyneura</taxon>
        <taxon>Panpulmonata</taxon>
        <taxon>Eupulmonata</taxon>
        <taxon>Stylommatophora</taxon>
        <taxon>Helicina</taxon>
        <taxon>Arionoidea</taxon>
        <taxon>Arionidae</taxon>
        <taxon>Arion</taxon>
    </lineage>
</organism>
<gene>
    <name evidence="2" type="primary">ORF69255</name>
</gene>
<dbReference type="EMBL" id="HACG01022314">
    <property type="protein sequence ID" value="CEK69179.1"/>
    <property type="molecule type" value="Transcribed_RNA"/>
</dbReference>
<dbReference type="AlphaFoldDB" id="A0A0B6ZKL7"/>
<sequence>MFGAECWTDHRLIVSKFNLGIKSRQHHQGRKPTKTHSKLGSTTATEHLARDLDGKMQDLQFGQTNVNEDKTTLRDTVCLSIYELIGHTVHKNDDWFDKNIKEIKSIFFLKNMRQQSLPK</sequence>
<reference evidence="2" key="1">
    <citation type="submission" date="2014-12" db="EMBL/GenBank/DDBJ databases">
        <title>Insight into the proteome of Arion vulgaris.</title>
        <authorList>
            <person name="Aradska J."/>
            <person name="Bulat T."/>
            <person name="Smidak R."/>
            <person name="Sarate P."/>
            <person name="Gangsoo J."/>
            <person name="Sialana F."/>
            <person name="Bilban M."/>
            <person name="Lubec G."/>
        </authorList>
    </citation>
    <scope>NUCLEOTIDE SEQUENCE</scope>
    <source>
        <tissue evidence="2">Skin</tissue>
    </source>
</reference>
<name>A0A0B6ZKL7_9EUPU</name>
<feature type="compositionally biased region" description="Basic residues" evidence="1">
    <location>
        <begin position="23"/>
        <end position="37"/>
    </location>
</feature>
<evidence type="ECO:0000256" key="1">
    <source>
        <dbReference type="SAM" id="MobiDB-lite"/>
    </source>
</evidence>
<feature type="region of interest" description="Disordered" evidence="1">
    <location>
        <begin position="23"/>
        <end position="44"/>
    </location>
</feature>
<evidence type="ECO:0000313" key="2">
    <source>
        <dbReference type="EMBL" id="CEK69179.1"/>
    </source>
</evidence>